<feature type="signal peptide" evidence="10">
    <location>
        <begin position="1"/>
        <end position="26"/>
    </location>
</feature>
<evidence type="ECO:0000256" key="3">
    <source>
        <dbReference type="ARBA" id="ARBA00009561"/>
    </source>
</evidence>
<evidence type="ECO:0000256" key="4">
    <source>
        <dbReference type="ARBA" id="ARBA00022692"/>
    </source>
</evidence>
<keyword evidence="4 9" id="KW-0812">Transmembrane</keyword>
<dbReference type="PANTHER" id="PTHR12692">
    <property type="entry name" value="DOLICHYL-DIPHOSPHOOLIGOSACCHARIDE--PROTEIN GLYCOSYLTRANSFERASE-RELATED"/>
    <property type="match status" value="1"/>
</dbReference>
<feature type="chain" id="PRO_5046020347" evidence="10">
    <location>
        <begin position="27"/>
        <end position="349"/>
    </location>
</feature>
<evidence type="ECO:0000256" key="10">
    <source>
        <dbReference type="SAM" id="SignalP"/>
    </source>
</evidence>
<evidence type="ECO:0000256" key="7">
    <source>
        <dbReference type="ARBA" id="ARBA00022989"/>
    </source>
</evidence>
<evidence type="ECO:0000256" key="9">
    <source>
        <dbReference type="SAM" id="Phobius"/>
    </source>
</evidence>
<comment type="caution">
    <text evidence="11">The sequence shown here is derived from an EMBL/GenBank/DDBJ whole genome shotgun (WGS) entry which is preliminary data.</text>
</comment>
<dbReference type="Pfam" id="PF04756">
    <property type="entry name" value="OST3_OST6"/>
    <property type="match status" value="1"/>
</dbReference>
<keyword evidence="5 10" id="KW-0732">Signal</keyword>
<feature type="transmembrane region" description="Helical" evidence="9">
    <location>
        <begin position="205"/>
        <end position="226"/>
    </location>
</feature>
<evidence type="ECO:0000256" key="6">
    <source>
        <dbReference type="ARBA" id="ARBA00022824"/>
    </source>
</evidence>
<feature type="transmembrane region" description="Helical" evidence="9">
    <location>
        <begin position="317"/>
        <end position="339"/>
    </location>
</feature>
<keyword evidence="8 9" id="KW-0472">Membrane</keyword>
<comment type="similarity">
    <text evidence="3">Belongs to the OST3/OST6 family.</text>
</comment>
<dbReference type="InterPro" id="IPR021149">
    <property type="entry name" value="OligosaccharylTrfase_OST3/OST6"/>
</dbReference>
<feature type="transmembrane region" description="Helical" evidence="9">
    <location>
        <begin position="233"/>
        <end position="256"/>
    </location>
</feature>
<comment type="subcellular location">
    <subcellularLocation>
        <location evidence="2">Endoplasmic reticulum membrane</location>
        <topology evidence="2">Multi-pass membrane protein</topology>
    </subcellularLocation>
</comment>
<evidence type="ECO:0000256" key="8">
    <source>
        <dbReference type="ARBA" id="ARBA00023136"/>
    </source>
</evidence>
<keyword evidence="12" id="KW-1185">Reference proteome</keyword>
<comment type="function">
    <text evidence="1">Subunit of the oligosaccharyl transferase (OST) complex that catalyzes the initial transfer of a defined glycan (Glc(3)Man(9)GlcNAc(2) in eukaryotes) from the lipid carrier dolichol-pyrophosphate to an asparagine residue within an Asn-X-Ser/Thr consensus motif in nascent polypeptide chains, the first step in protein N-glycosylation. N-glycosylation occurs cotranslationally and the complex associates with the Sec61 complex at the channel-forming translocon complex that mediates protein translocation across the endoplasmic reticulum (ER). All subunits are required for a maximal enzyme activity.</text>
</comment>
<evidence type="ECO:0000313" key="12">
    <source>
        <dbReference type="Proteomes" id="UP001497392"/>
    </source>
</evidence>
<dbReference type="Gene3D" id="3.40.30.10">
    <property type="entry name" value="Glutaredoxin"/>
    <property type="match status" value="1"/>
</dbReference>
<keyword evidence="7 9" id="KW-1133">Transmembrane helix</keyword>
<accession>A0ABP1FIC3</accession>
<evidence type="ECO:0000256" key="5">
    <source>
        <dbReference type="ARBA" id="ARBA00022729"/>
    </source>
</evidence>
<organism evidence="11 12">
    <name type="scientific">Coccomyxa viridis</name>
    <dbReference type="NCBI Taxonomy" id="1274662"/>
    <lineage>
        <taxon>Eukaryota</taxon>
        <taxon>Viridiplantae</taxon>
        <taxon>Chlorophyta</taxon>
        <taxon>core chlorophytes</taxon>
        <taxon>Trebouxiophyceae</taxon>
        <taxon>Trebouxiophyceae incertae sedis</taxon>
        <taxon>Coccomyxaceae</taxon>
        <taxon>Coccomyxa</taxon>
    </lineage>
</organism>
<sequence>MAKTYSALLSIAVLLAFGEWARLAHSAKEASKAPQHGDEHTAELEALAKRSADGVIRFNPQLFERYAVGKRRPYSLIFFLTAVHLQDKTSLGLRPLRKQYGLLAKEVLKSGKGGGRVFFTELEFKESQALFHRLAANSLPWIVHVSPSLNIGSDGPLKIKHEDVMRHDNYGHHHWKADDMAAFLLDTTGIKIEKVEQPSFMRSRLFPPVFVAAVLAMGFLAYNLYYAPFMKNLALWVFGVLVIYWFSVSGGMHNIIRGVPMYYPDQNGQVKVFMPSNQGQLGAEGFIMGSMYLGFGLSVAALTFAVPKLASESGRRYAAYACIFSAVMIFRQIVSLYTWKTGYRWRTYF</sequence>
<keyword evidence="6" id="KW-0256">Endoplasmic reticulum</keyword>
<name>A0ABP1FIC3_9CHLO</name>
<feature type="transmembrane region" description="Helical" evidence="9">
    <location>
        <begin position="285"/>
        <end position="305"/>
    </location>
</feature>
<dbReference type="EMBL" id="CAXHTA020000002">
    <property type="protein sequence ID" value="CAL5219708.1"/>
    <property type="molecule type" value="Genomic_DNA"/>
</dbReference>
<reference evidence="11 12" key="1">
    <citation type="submission" date="2024-06" db="EMBL/GenBank/DDBJ databases">
        <authorList>
            <person name="Kraege A."/>
            <person name="Thomma B."/>
        </authorList>
    </citation>
    <scope>NUCLEOTIDE SEQUENCE [LARGE SCALE GENOMIC DNA]</scope>
</reference>
<dbReference type="Proteomes" id="UP001497392">
    <property type="component" value="Unassembled WGS sequence"/>
</dbReference>
<gene>
    <name evidence="11" type="primary">g1598</name>
    <name evidence="11" type="ORF">VP750_LOCUS1367</name>
</gene>
<protein>
    <submittedName>
        <fullName evidence="11">G1598 protein</fullName>
    </submittedName>
</protein>
<dbReference type="PANTHER" id="PTHR12692:SF0">
    <property type="entry name" value="GH11935P"/>
    <property type="match status" value="1"/>
</dbReference>
<evidence type="ECO:0000313" key="11">
    <source>
        <dbReference type="EMBL" id="CAL5219708.1"/>
    </source>
</evidence>
<evidence type="ECO:0000256" key="2">
    <source>
        <dbReference type="ARBA" id="ARBA00004477"/>
    </source>
</evidence>
<evidence type="ECO:0000256" key="1">
    <source>
        <dbReference type="ARBA" id="ARBA00002791"/>
    </source>
</evidence>
<proteinExistence type="inferred from homology"/>